<comment type="caution">
    <text evidence="11">The sequence shown here is derived from an EMBL/GenBank/DDBJ whole genome shotgun (WGS) entry which is preliminary data.</text>
</comment>
<evidence type="ECO:0000256" key="8">
    <source>
        <dbReference type="ARBA" id="ARBA00038436"/>
    </source>
</evidence>
<feature type="domain" description="Tripartite ATP-independent periplasmic transporters DctQ component" evidence="10">
    <location>
        <begin position="50"/>
        <end position="158"/>
    </location>
</feature>
<dbReference type="Pfam" id="PF04290">
    <property type="entry name" value="DctQ"/>
    <property type="match status" value="1"/>
</dbReference>
<evidence type="ECO:0000256" key="6">
    <source>
        <dbReference type="ARBA" id="ARBA00022989"/>
    </source>
</evidence>
<protein>
    <recommendedName>
        <fullName evidence="9">TRAP transporter small permease protein</fullName>
    </recommendedName>
</protein>
<evidence type="ECO:0000256" key="2">
    <source>
        <dbReference type="ARBA" id="ARBA00022448"/>
    </source>
</evidence>
<accession>A0A6L8WBR5</accession>
<gene>
    <name evidence="11" type="ORF">GQE98_17885</name>
</gene>
<dbReference type="AlphaFoldDB" id="A0A6L8WBR5"/>
<keyword evidence="5 9" id="KW-0812">Transmembrane</keyword>
<keyword evidence="2 9" id="KW-0813">Transport</keyword>
<feature type="transmembrane region" description="Helical" evidence="9">
    <location>
        <begin position="56"/>
        <end position="74"/>
    </location>
</feature>
<evidence type="ECO:0000313" key="12">
    <source>
        <dbReference type="Proteomes" id="UP000476030"/>
    </source>
</evidence>
<dbReference type="GO" id="GO:0022857">
    <property type="term" value="F:transmembrane transporter activity"/>
    <property type="evidence" value="ECO:0007669"/>
    <property type="project" value="UniProtKB-UniRule"/>
</dbReference>
<dbReference type="PANTHER" id="PTHR35011">
    <property type="entry name" value="2,3-DIKETO-L-GULONATE TRAP TRANSPORTER SMALL PERMEASE PROTEIN YIAM"/>
    <property type="match status" value="1"/>
</dbReference>
<keyword evidence="12" id="KW-1185">Reference proteome</keyword>
<dbReference type="InterPro" id="IPR055348">
    <property type="entry name" value="DctQ"/>
</dbReference>
<keyword evidence="3" id="KW-1003">Cell membrane</keyword>
<evidence type="ECO:0000256" key="3">
    <source>
        <dbReference type="ARBA" id="ARBA00022475"/>
    </source>
</evidence>
<dbReference type="EMBL" id="WTUW01000009">
    <property type="protein sequence ID" value="MZR32515.1"/>
    <property type="molecule type" value="Genomic_DNA"/>
</dbReference>
<dbReference type="RefSeq" id="WP_161317299.1">
    <property type="nucleotide sequence ID" value="NZ_WTUW01000009.1"/>
</dbReference>
<comment type="subunit">
    <text evidence="9">The complex comprises the extracytoplasmic solute receptor protein and the two transmembrane proteins.</text>
</comment>
<evidence type="ECO:0000256" key="5">
    <source>
        <dbReference type="ARBA" id="ARBA00022692"/>
    </source>
</evidence>
<evidence type="ECO:0000256" key="1">
    <source>
        <dbReference type="ARBA" id="ARBA00004429"/>
    </source>
</evidence>
<keyword evidence="4 9" id="KW-0997">Cell inner membrane</keyword>
<keyword evidence="6 9" id="KW-1133">Transmembrane helix</keyword>
<feature type="transmembrane region" description="Helical" evidence="9">
    <location>
        <begin position="12"/>
        <end position="36"/>
    </location>
</feature>
<evidence type="ECO:0000259" key="10">
    <source>
        <dbReference type="Pfam" id="PF04290"/>
    </source>
</evidence>
<feature type="transmembrane region" description="Helical" evidence="9">
    <location>
        <begin position="137"/>
        <end position="158"/>
    </location>
</feature>
<comment type="subcellular location">
    <subcellularLocation>
        <location evidence="1 9">Cell inner membrane</location>
        <topology evidence="1 9">Multi-pass membrane protein</topology>
    </subcellularLocation>
</comment>
<dbReference type="Proteomes" id="UP000476030">
    <property type="component" value="Unassembled WGS sequence"/>
</dbReference>
<evidence type="ECO:0000313" key="11">
    <source>
        <dbReference type="EMBL" id="MZR32515.1"/>
    </source>
</evidence>
<feature type="transmembrane region" description="Helical" evidence="9">
    <location>
        <begin position="95"/>
        <end position="117"/>
    </location>
</feature>
<name>A0A6L8WBR5_9PROT</name>
<dbReference type="InterPro" id="IPR007387">
    <property type="entry name" value="TRAP_DctQ"/>
</dbReference>
<evidence type="ECO:0000256" key="4">
    <source>
        <dbReference type="ARBA" id="ARBA00022519"/>
    </source>
</evidence>
<dbReference type="GO" id="GO:0005886">
    <property type="term" value="C:plasma membrane"/>
    <property type="evidence" value="ECO:0007669"/>
    <property type="project" value="UniProtKB-SubCell"/>
</dbReference>
<evidence type="ECO:0000256" key="9">
    <source>
        <dbReference type="RuleBase" id="RU369079"/>
    </source>
</evidence>
<proteinExistence type="inferred from homology"/>
<keyword evidence="7 9" id="KW-0472">Membrane</keyword>
<sequence length="165" mass="18273">MPKKLDWIISGWALLAGILTFLIVLATTVNTAAFGADKIARMFGENVSGLSGYEDFVRLVISAAALMFFPYCQRQKGHVAVDLFAEQFSIQTQDVIESITLILTIIIALFLAYWMTLGMISAYEDFASSPILGWPNWPFYIPGVVSLLLWALVAAMQLSTKKGRQ</sequence>
<organism evidence="11 12">
    <name type="scientific">Sneathiella litorea</name>
    <dbReference type="NCBI Taxonomy" id="2606216"/>
    <lineage>
        <taxon>Bacteria</taxon>
        <taxon>Pseudomonadati</taxon>
        <taxon>Pseudomonadota</taxon>
        <taxon>Alphaproteobacteria</taxon>
        <taxon>Sneathiellales</taxon>
        <taxon>Sneathiellaceae</taxon>
        <taxon>Sneathiella</taxon>
    </lineage>
</organism>
<comment type="function">
    <text evidence="9">Part of the tripartite ATP-independent periplasmic (TRAP) transport system.</text>
</comment>
<evidence type="ECO:0000256" key="7">
    <source>
        <dbReference type="ARBA" id="ARBA00023136"/>
    </source>
</evidence>
<reference evidence="11 12" key="1">
    <citation type="submission" date="2019-12" db="EMBL/GenBank/DDBJ databases">
        <title>Snethiella sp. nov. sp. isolated from sea sand.</title>
        <authorList>
            <person name="Kim J."/>
            <person name="Jeong S.E."/>
            <person name="Jung H.S."/>
            <person name="Jeon C.O."/>
        </authorList>
    </citation>
    <scope>NUCLEOTIDE SEQUENCE [LARGE SCALE GENOMIC DNA]</scope>
    <source>
        <strain evidence="11 12">DP05</strain>
    </source>
</reference>
<comment type="similarity">
    <text evidence="8 9">Belongs to the TRAP transporter small permease family.</text>
</comment>